<sequence length="169" mass="17687">MKRLPLFVNIVLFVLLCAVIAFWGMRFFAPKPRPQIAPVSAATYEPGVGQWGTLFGQAPVVEAGPSAYLVKGVIVAPKASDSSAIVFVEGKPTFILGIGKELSPGVVLREVHSDHIVVTESGAPRRIDVPPQPPVAAGLNPVAPGTPQTILKKNSVPTTPPPIMAQPGG</sequence>
<evidence type="ECO:0000259" key="11">
    <source>
        <dbReference type="Pfam" id="PF11356"/>
    </source>
</evidence>
<evidence type="ECO:0000256" key="2">
    <source>
        <dbReference type="ARBA" id="ARBA00022448"/>
    </source>
</evidence>
<keyword evidence="7 10" id="KW-1133">Transmembrane helix</keyword>
<evidence type="ECO:0000256" key="1">
    <source>
        <dbReference type="ARBA" id="ARBA00004533"/>
    </source>
</evidence>
<keyword evidence="5 10" id="KW-0812">Transmembrane</keyword>
<reference evidence="12" key="1">
    <citation type="submission" date="2023-09" db="EMBL/GenBank/DDBJ databases">
        <title>Undibacterium sp. 20NA77.5 isolated from freshwater.</title>
        <authorList>
            <person name="Le V."/>
            <person name="Ko S.-R."/>
            <person name="Ahn C.-Y."/>
            <person name="Oh H.-M."/>
        </authorList>
    </citation>
    <scope>NUCLEOTIDE SEQUENCE</scope>
    <source>
        <strain evidence="12">20NA77.5</strain>
    </source>
</reference>
<comment type="subcellular location">
    <subcellularLocation>
        <location evidence="1">Cell inner membrane</location>
    </subcellularLocation>
</comment>
<feature type="compositionally biased region" description="Pro residues" evidence="9">
    <location>
        <begin position="158"/>
        <end position="169"/>
    </location>
</feature>
<evidence type="ECO:0000256" key="8">
    <source>
        <dbReference type="ARBA" id="ARBA00023136"/>
    </source>
</evidence>
<dbReference type="EMBL" id="CP133720">
    <property type="protein sequence ID" value="WMW79087.1"/>
    <property type="molecule type" value="Genomic_DNA"/>
</dbReference>
<name>A0ABY9RCV7_9BURK</name>
<dbReference type="Proteomes" id="UP001181355">
    <property type="component" value="Chromosome"/>
</dbReference>
<keyword evidence="6" id="KW-0653">Protein transport</keyword>
<evidence type="ECO:0000313" key="12">
    <source>
        <dbReference type="EMBL" id="WMW79087.1"/>
    </source>
</evidence>
<proteinExistence type="predicted"/>
<gene>
    <name evidence="12" type="ORF">RF679_10480</name>
</gene>
<dbReference type="Gene3D" id="2.30.30.830">
    <property type="match status" value="1"/>
</dbReference>
<dbReference type="InterPro" id="IPR024961">
    <property type="entry name" value="T2SS_GspC_N"/>
</dbReference>
<feature type="domain" description="Type II secretion system protein GspC N-terminal" evidence="11">
    <location>
        <begin position="71"/>
        <end position="125"/>
    </location>
</feature>
<feature type="compositionally biased region" description="Polar residues" evidence="9">
    <location>
        <begin position="146"/>
        <end position="157"/>
    </location>
</feature>
<evidence type="ECO:0000256" key="9">
    <source>
        <dbReference type="SAM" id="MobiDB-lite"/>
    </source>
</evidence>
<evidence type="ECO:0000313" key="13">
    <source>
        <dbReference type="Proteomes" id="UP001181355"/>
    </source>
</evidence>
<accession>A0ABY9RCV7</accession>
<keyword evidence="8 10" id="KW-0472">Membrane</keyword>
<protein>
    <submittedName>
        <fullName evidence="12">Type II secretion system protein N</fullName>
    </submittedName>
</protein>
<organism evidence="12 13">
    <name type="scientific">Undibacterium cyanobacteriorum</name>
    <dbReference type="NCBI Taxonomy" id="3073561"/>
    <lineage>
        <taxon>Bacteria</taxon>
        <taxon>Pseudomonadati</taxon>
        <taxon>Pseudomonadota</taxon>
        <taxon>Betaproteobacteria</taxon>
        <taxon>Burkholderiales</taxon>
        <taxon>Oxalobacteraceae</taxon>
        <taxon>Undibacterium</taxon>
    </lineage>
</organism>
<evidence type="ECO:0000256" key="6">
    <source>
        <dbReference type="ARBA" id="ARBA00022927"/>
    </source>
</evidence>
<keyword evidence="2" id="KW-0813">Transport</keyword>
<feature type="transmembrane region" description="Helical" evidence="10">
    <location>
        <begin position="6"/>
        <end position="25"/>
    </location>
</feature>
<keyword evidence="3" id="KW-1003">Cell membrane</keyword>
<dbReference type="Pfam" id="PF11356">
    <property type="entry name" value="T2SSC"/>
    <property type="match status" value="1"/>
</dbReference>
<keyword evidence="4" id="KW-0997">Cell inner membrane</keyword>
<evidence type="ECO:0000256" key="3">
    <source>
        <dbReference type="ARBA" id="ARBA00022475"/>
    </source>
</evidence>
<dbReference type="RefSeq" id="WP_309480588.1">
    <property type="nucleotide sequence ID" value="NZ_CP133720.1"/>
</dbReference>
<keyword evidence="13" id="KW-1185">Reference proteome</keyword>
<evidence type="ECO:0000256" key="5">
    <source>
        <dbReference type="ARBA" id="ARBA00022692"/>
    </source>
</evidence>
<evidence type="ECO:0000256" key="10">
    <source>
        <dbReference type="SAM" id="Phobius"/>
    </source>
</evidence>
<feature type="region of interest" description="Disordered" evidence="9">
    <location>
        <begin position="139"/>
        <end position="169"/>
    </location>
</feature>
<evidence type="ECO:0000256" key="4">
    <source>
        <dbReference type="ARBA" id="ARBA00022519"/>
    </source>
</evidence>
<evidence type="ECO:0000256" key="7">
    <source>
        <dbReference type="ARBA" id="ARBA00022989"/>
    </source>
</evidence>